<dbReference type="AlphaFoldDB" id="A0A1I3S4S5"/>
<protein>
    <recommendedName>
        <fullName evidence="10">tRNA 5-methylaminomethyl-2-thiouridine biosynthesis bifunctional protein MnmC</fullName>
        <shortName evidence="10">tRNA mnm(5)s(2)U biosynthesis bifunctional protein</shortName>
    </recommendedName>
    <domain>
        <recommendedName>
            <fullName evidence="10">tRNA (mnm(5)s(2)U34)-methyltransferase</fullName>
            <ecNumber evidence="10">2.1.1.61</ecNumber>
        </recommendedName>
    </domain>
    <domain>
        <recommendedName>
            <fullName evidence="10">FAD-dependent cmnm(5)s(2)U34 oxidoreductase</fullName>
            <ecNumber evidence="10">1.5.-.-</ecNumber>
        </recommendedName>
    </domain>
</protein>
<dbReference type="InterPro" id="IPR006076">
    <property type="entry name" value="FAD-dep_OxRdtase"/>
</dbReference>
<comment type="subcellular location">
    <subcellularLocation>
        <location evidence="10">Cytoplasm</location>
    </subcellularLocation>
</comment>
<dbReference type="NCBIfam" id="NF033855">
    <property type="entry name" value="tRNA_MNMC2"/>
    <property type="match status" value="1"/>
</dbReference>
<organism evidence="13 14">
    <name type="scientific">Paraburkholderia megapolitana</name>
    <dbReference type="NCBI Taxonomy" id="420953"/>
    <lineage>
        <taxon>Bacteria</taxon>
        <taxon>Pseudomonadati</taxon>
        <taxon>Pseudomonadota</taxon>
        <taxon>Betaproteobacteria</taxon>
        <taxon>Burkholderiales</taxon>
        <taxon>Burkholderiaceae</taxon>
        <taxon>Paraburkholderia</taxon>
    </lineage>
</organism>
<dbReference type="STRING" id="420953.SAMN05192543_10837"/>
<keyword evidence="1 10" id="KW-0963">Cytoplasm</keyword>
<comment type="similarity">
    <text evidence="10">In the C-terminal section; belongs to the DAO family.</text>
</comment>
<dbReference type="SUPFAM" id="SSF54373">
    <property type="entry name" value="FAD-linked reductases, C-terminal domain"/>
    <property type="match status" value="1"/>
</dbReference>
<dbReference type="GO" id="GO:0002098">
    <property type="term" value="P:tRNA wobble uridine modification"/>
    <property type="evidence" value="ECO:0007669"/>
    <property type="project" value="TreeGrafter"/>
</dbReference>
<keyword evidence="5 10" id="KW-0949">S-adenosyl-L-methionine</keyword>
<feature type="region of interest" description="tRNA (mnm(5)s(2)U34)-methyltransferase" evidence="10">
    <location>
        <begin position="1"/>
        <end position="236"/>
    </location>
</feature>
<comment type="function">
    <text evidence="10">Catalyzes the last two steps in the biosynthesis of 5-methylaminomethyl-2-thiouridine (mnm(5)s(2)U) at the wobble position (U34) in tRNA. Catalyzes the FAD-dependent demodification of cmnm(5)s(2)U34 to nm(5)s(2)U34, followed by the transfer of a methyl group from S-adenosyl-L-methionine to nm(5)s(2)U34, to form mnm(5)s(2)U34.</text>
</comment>
<dbReference type="GO" id="GO:0032259">
    <property type="term" value="P:methylation"/>
    <property type="evidence" value="ECO:0007669"/>
    <property type="project" value="UniProtKB-KW"/>
</dbReference>
<dbReference type="PANTHER" id="PTHR13847:SF283">
    <property type="entry name" value="TRNA 5-METHYLAMINOMETHYL-2-THIOURIDINE BIOSYNTHESIS BIFUNCTIONAL PROTEIN MNMC"/>
    <property type="match status" value="1"/>
</dbReference>
<name>A0A1I3S4S5_9BURK</name>
<dbReference type="InterPro" id="IPR008471">
    <property type="entry name" value="MnmC-like_methylTransf"/>
</dbReference>
<dbReference type="InterPro" id="IPR023032">
    <property type="entry name" value="tRNA_MAMT_biosynth_bifunc_MnmC"/>
</dbReference>
<feature type="domain" description="FAD dependent oxidoreductase" evidence="11">
    <location>
        <begin position="257"/>
        <end position="622"/>
    </location>
</feature>
<dbReference type="GO" id="GO:0016645">
    <property type="term" value="F:oxidoreductase activity, acting on the CH-NH group of donors"/>
    <property type="evidence" value="ECO:0007669"/>
    <property type="project" value="InterPro"/>
</dbReference>
<dbReference type="InterPro" id="IPR047785">
    <property type="entry name" value="tRNA_MNMC2"/>
</dbReference>
<dbReference type="SUPFAM" id="SSF51905">
    <property type="entry name" value="FAD/NAD(P)-binding domain"/>
    <property type="match status" value="1"/>
</dbReference>
<sequence>MTHPLIPATLAFRDNGTPFSPRHDDIYHSAVGGLAQAEYVFLHGNGLPERWQGRRIFTVLETGFGMGINFLATWAAWRADPARCERLHFVSTEKYPFTEADLRAAYAATVAETSIVELAQTLAEAWPTLVPGVHRLEFEGGRVTLTLAFGDALETLPSLWLRADAFYLDGFSPAKNPELWTPPIFKMLARLAGDDATFATYTSAGDVKRALTQTGFEYRKVDGFGWKRAMLVGRFAPRWRVRRHEPPVPLAVNARHAVVIGTGLAGCAAIERLAARGWQITSLERHADIARETSGNPAGVFHPQLSRDDSGTSRITRAGFAYALQRWIALEHAGHDFARSTQGLLQLAADDAELQAMTDAFTAFAWPRDFVAPLSRDEAQRIAKVPLAHGGWFYPHGGWLDPAALCAAQCAAAGTQLERRFGVEVARIERSGDQWTVIDTSGRAIISAPVVIVANAHEAARIAGLQHAATQRVRGQLTLLPRGSIVAPHVPVIGAGYAVPLVDGTTLSGATYHVDDMDASVRSADHLENLERLAEMMPSLDPALRTQNPSTFAGRVAFRCVALDRLPMIGQLADETAATLDAERLRGAWPLDLPRADGLYGAFAYGSRGLVWAALGAELIASQIEGEPWPIERDLAEAIDPARFLLRALRQSTIR</sequence>
<comment type="cofactor">
    <cofactor evidence="10">
        <name>FAD</name>
        <dbReference type="ChEBI" id="CHEBI:57692"/>
    </cofactor>
</comment>
<dbReference type="NCBIfam" id="NF002483">
    <property type="entry name" value="PRK01747.1-4"/>
    <property type="match status" value="1"/>
</dbReference>
<evidence type="ECO:0000256" key="6">
    <source>
        <dbReference type="ARBA" id="ARBA00022694"/>
    </source>
</evidence>
<dbReference type="Gene3D" id="3.30.9.10">
    <property type="entry name" value="D-Amino Acid Oxidase, subunit A, domain 2"/>
    <property type="match status" value="1"/>
</dbReference>
<accession>A0A1I3S4S5</accession>
<dbReference type="NCBIfam" id="NF002481">
    <property type="entry name" value="PRK01747.1-2"/>
    <property type="match status" value="1"/>
</dbReference>
<dbReference type="Gene3D" id="3.50.50.60">
    <property type="entry name" value="FAD/NAD(P)-binding domain"/>
    <property type="match status" value="1"/>
</dbReference>
<comment type="catalytic activity">
    <reaction evidence="10">
        <text>5-aminomethyl-2-thiouridine(34) in tRNA + S-adenosyl-L-methionine = 5-methylaminomethyl-2-thiouridine(34) in tRNA + S-adenosyl-L-homocysteine + H(+)</text>
        <dbReference type="Rhea" id="RHEA:19569"/>
        <dbReference type="Rhea" id="RHEA-COMP:10195"/>
        <dbReference type="Rhea" id="RHEA-COMP:10197"/>
        <dbReference type="ChEBI" id="CHEBI:15378"/>
        <dbReference type="ChEBI" id="CHEBI:57856"/>
        <dbReference type="ChEBI" id="CHEBI:59789"/>
        <dbReference type="ChEBI" id="CHEBI:74454"/>
        <dbReference type="ChEBI" id="CHEBI:74455"/>
        <dbReference type="EC" id="2.1.1.61"/>
    </reaction>
</comment>
<evidence type="ECO:0000256" key="1">
    <source>
        <dbReference type="ARBA" id="ARBA00022490"/>
    </source>
</evidence>
<feature type="region of interest" description="FAD-dependent cmnm(5)s(2)U34 oxidoreductase" evidence="10">
    <location>
        <begin position="260"/>
        <end position="655"/>
    </location>
</feature>
<evidence type="ECO:0000313" key="14">
    <source>
        <dbReference type="Proteomes" id="UP000199548"/>
    </source>
</evidence>
<feature type="domain" description="MnmC-like methyltransferase" evidence="12">
    <location>
        <begin position="117"/>
        <end position="233"/>
    </location>
</feature>
<dbReference type="OrthoDB" id="9786494at2"/>
<dbReference type="GO" id="GO:0005737">
    <property type="term" value="C:cytoplasm"/>
    <property type="evidence" value="ECO:0007669"/>
    <property type="project" value="UniProtKB-SubCell"/>
</dbReference>
<dbReference type="GO" id="GO:0004808">
    <property type="term" value="F:tRNA (5-methylaminomethyl-2-thiouridylate)(34)-methyltransferase activity"/>
    <property type="evidence" value="ECO:0007669"/>
    <property type="project" value="UniProtKB-EC"/>
</dbReference>
<dbReference type="EC" id="1.5.-.-" evidence="10"/>
<reference evidence="13 14" key="1">
    <citation type="submission" date="2016-10" db="EMBL/GenBank/DDBJ databases">
        <authorList>
            <person name="de Groot N.N."/>
        </authorList>
    </citation>
    <scope>NUCLEOTIDE SEQUENCE [LARGE SCALE GENOMIC DNA]</scope>
    <source>
        <strain evidence="13 14">LMG 23650</strain>
    </source>
</reference>
<keyword evidence="6 10" id="KW-0819">tRNA processing</keyword>
<comment type="similarity">
    <text evidence="10">In the N-terminal section; belongs to the methyltransferase superfamily. tRNA (mnm(5)s(2)U34)-methyltransferase family.</text>
</comment>
<evidence type="ECO:0000256" key="2">
    <source>
        <dbReference type="ARBA" id="ARBA00022603"/>
    </source>
</evidence>
<evidence type="ECO:0000313" key="13">
    <source>
        <dbReference type="EMBL" id="SFJ53853.1"/>
    </source>
</evidence>
<evidence type="ECO:0000256" key="7">
    <source>
        <dbReference type="ARBA" id="ARBA00022827"/>
    </source>
</evidence>
<dbReference type="Pfam" id="PF05430">
    <property type="entry name" value="Methyltransf_30"/>
    <property type="match status" value="1"/>
</dbReference>
<dbReference type="NCBIfam" id="TIGR03197">
    <property type="entry name" value="MnmC_Cterm"/>
    <property type="match status" value="1"/>
</dbReference>
<evidence type="ECO:0000256" key="8">
    <source>
        <dbReference type="ARBA" id="ARBA00023002"/>
    </source>
</evidence>
<dbReference type="EC" id="2.1.1.61" evidence="10"/>
<keyword evidence="14" id="KW-1185">Reference proteome</keyword>
<dbReference type="InterPro" id="IPR036188">
    <property type="entry name" value="FAD/NAD-bd_sf"/>
</dbReference>
<keyword evidence="7 10" id="KW-0274">FAD</keyword>
<dbReference type="InterPro" id="IPR017610">
    <property type="entry name" value="tRNA_S-uridine_synth_MnmC_C"/>
</dbReference>
<dbReference type="RefSeq" id="WP_091016991.1">
    <property type="nucleotide sequence ID" value="NZ_CP041745.1"/>
</dbReference>
<dbReference type="GO" id="GO:0050660">
    <property type="term" value="F:flavin adenine dinucleotide binding"/>
    <property type="evidence" value="ECO:0007669"/>
    <property type="project" value="UniProtKB-UniRule"/>
</dbReference>
<keyword evidence="4 10" id="KW-0808">Transferase</keyword>
<evidence type="ECO:0000256" key="3">
    <source>
        <dbReference type="ARBA" id="ARBA00022630"/>
    </source>
</evidence>
<dbReference type="Pfam" id="PF01266">
    <property type="entry name" value="DAO"/>
    <property type="match status" value="1"/>
</dbReference>
<keyword evidence="2 10" id="KW-0489">Methyltransferase</keyword>
<evidence type="ECO:0000256" key="9">
    <source>
        <dbReference type="ARBA" id="ARBA00023268"/>
    </source>
</evidence>
<dbReference type="InterPro" id="IPR029063">
    <property type="entry name" value="SAM-dependent_MTases_sf"/>
</dbReference>
<evidence type="ECO:0000256" key="5">
    <source>
        <dbReference type="ARBA" id="ARBA00022691"/>
    </source>
</evidence>
<dbReference type="HAMAP" id="MF_01102">
    <property type="entry name" value="MnmC"/>
    <property type="match status" value="1"/>
</dbReference>
<keyword evidence="9 10" id="KW-0511">Multifunctional enzyme</keyword>
<evidence type="ECO:0000259" key="11">
    <source>
        <dbReference type="Pfam" id="PF01266"/>
    </source>
</evidence>
<evidence type="ECO:0000256" key="10">
    <source>
        <dbReference type="HAMAP-Rule" id="MF_01102"/>
    </source>
</evidence>
<dbReference type="PANTHER" id="PTHR13847">
    <property type="entry name" value="SARCOSINE DEHYDROGENASE-RELATED"/>
    <property type="match status" value="1"/>
</dbReference>
<dbReference type="Gene3D" id="3.40.50.150">
    <property type="entry name" value="Vaccinia Virus protein VP39"/>
    <property type="match status" value="1"/>
</dbReference>
<proteinExistence type="inferred from homology"/>
<keyword evidence="8 10" id="KW-0560">Oxidoreductase</keyword>
<keyword evidence="3 10" id="KW-0285">Flavoprotein</keyword>
<dbReference type="Proteomes" id="UP000199548">
    <property type="component" value="Unassembled WGS sequence"/>
</dbReference>
<dbReference type="EMBL" id="FOQU01000008">
    <property type="protein sequence ID" value="SFJ53853.1"/>
    <property type="molecule type" value="Genomic_DNA"/>
</dbReference>
<gene>
    <name evidence="10" type="primary">mnmC</name>
    <name evidence="13" type="ORF">SAMN05192543_10837</name>
</gene>
<evidence type="ECO:0000259" key="12">
    <source>
        <dbReference type="Pfam" id="PF05430"/>
    </source>
</evidence>
<evidence type="ECO:0000256" key="4">
    <source>
        <dbReference type="ARBA" id="ARBA00022679"/>
    </source>
</evidence>